<comment type="caution">
    <text evidence="2">The sequence shown here is derived from an EMBL/GenBank/DDBJ whole genome shotgun (WGS) entry which is preliminary data.</text>
</comment>
<proteinExistence type="predicted"/>
<dbReference type="RefSeq" id="WP_104518366.1">
    <property type="nucleotide sequence ID" value="NZ_NHRY01000075.1"/>
</dbReference>
<name>A0A2S6NK56_RHOGL</name>
<sequence length="201" mass="22327">MNDLYETDIALWSEHQANLLRRRAAGQLVNDADLDWSNIAEEIEAVGRSERSQLRSLITTAIEHLMRLEASPAMEPRRGWKATIRRTRRDIRDLLKESPSLRPLVAAMVADQMQRAREDLVDWLAEYAEQPRVDIDSLGFADDQVLVHLAGSGDSVDGWPGAGESGLPQSGGNRRDQPPSGAVLASQERPEYGRPQAHASP</sequence>
<evidence type="ECO:0000313" key="2">
    <source>
        <dbReference type="EMBL" id="PPQ35321.1"/>
    </source>
</evidence>
<evidence type="ECO:0000256" key="1">
    <source>
        <dbReference type="SAM" id="MobiDB-lite"/>
    </source>
</evidence>
<dbReference type="PANTHER" id="PTHR34235">
    <property type="entry name" value="SLR1203 PROTEIN-RELATED"/>
    <property type="match status" value="1"/>
</dbReference>
<dbReference type="OrthoDB" id="425753at2"/>
<dbReference type="InterPro" id="IPR002636">
    <property type="entry name" value="DUF29"/>
</dbReference>
<organism evidence="2 3">
    <name type="scientific">Rhodopila globiformis</name>
    <name type="common">Rhodopseudomonas globiformis</name>
    <dbReference type="NCBI Taxonomy" id="1071"/>
    <lineage>
        <taxon>Bacteria</taxon>
        <taxon>Pseudomonadati</taxon>
        <taxon>Pseudomonadota</taxon>
        <taxon>Alphaproteobacteria</taxon>
        <taxon>Acetobacterales</taxon>
        <taxon>Acetobacteraceae</taxon>
        <taxon>Rhodopila</taxon>
    </lineage>
</organism>
<dbReference type="AlphaFoldDB" id="A0A2S6NK56"/>
<dbReference type="Gene3D" id="1.20.1220.20">
    <property type="entry name" value="Uncharcterised protein PF01724"/>
    <property type="match status" value="1"/>
</dbReference>
<reference evidence="2 3" key="1">
    <citation type="journal article" date="2018" name="Arch. Microbiol.">
        <title>New insights into the metabolic potential of the phototrophic purple bacterium Rhodopila globiformis DSM 161(T) from its draft genome sequence and evidence for a vanadium-dependent nitrogenase.</title>
        <authorList>
            <person name="Imhoff J.F."/>
            <person name="Rahn T."/>
            <person name="Kunzel S."/>
            <person name="Neulinger S.C."/>
        </authorList>
    </citation>
    <scope>NUCLEOTIDE SEQUENCE [LARGE SCALE GENOMIC DNA]</scope>
    <source>
        <strain evidence="2 3">DSM 161</strain>
    </source>
</reference>
<dbReference type="Pfam" id="PF01724">
    <property type="entry name" value="DUF29"/>
    <property type="match status" value="1"/>
</dbReference>
<keyword evidence="3" id="KW-1185">Reference proteome</keyword>
<feature type="region of interest" description="Disordered" evidence="1">
    <location>
        <begin position="152"/>
        <end position="201"/>
    </location>
</feature>
<dbReference type="PANTHER" id="PTHR34235:SF4">
    <property type="entry name" value="SLR0291 PROTEIN"/>
    <property type="match status" value="1"/>
</dbReference>
<accession>A0A2S6NK56</accession>
<protein>
    <recommendedName>
        <fullName evidence="4">DUF29 domain-containing protein</fullName>
    </recommendedName>
</protein>
<dbReference type="Proteomes" id="UP000239724">
    <property type="component" value="Unassembled WGS sequence"/>
</dbReference>
<gene>
    <name evidence="2" type="ORF">CCS01_08235</name>
</gene>
<evidence type="ECO:0008006" key="4">
    <source>
        <dbReference type="Google" id="ProtNLM"/>
    </source>
</evidence>
<evidence type="ECO:0000313" key="3">
    <source>
        <dbReference type="Proteomes" id="UP000239724"/>
    </source>
</evidence>
<dbReference type="EMBL" id="NHRY01000075">
    <property type="protein sequence ID" value="PPQ35321.1"/>
    <property type="molecule type" value="Genomic_DNA"/>
</dbReference>